<dbReference type="AlphaFoldDB" id="A0A8J8JRM8"/>
<accession>A0A8J8JRM8</accession>
<dbReference type="RefSeq" id="WP_171607982.1">
    <property type="nucleotide sequence ID" value="NZ_WHPF01000007.1"/>
</dbReference>
<protein>
    <recommendedName>
        <fullName evidence="3">DUF1569 domain-containing protein</fullName>
    </recommendedName>
</protein>
<gene>
    <name evidence="1" type="ORF">GD597_11275</name>
</gene>
<evidence type="ECO:0008006" key="3">
    <source>
        <dbReference type="Google" id="ProtNLM"/>
    </source>
</evidence>
<dbReference type="EMBL" id="WHPF01000007">
    <property type="protein sequence ID" value="NNV56042.1"/>
    <property type="molecule type" value="Genomic_DNA"/>
</dbReference>
<organism evidence="1 2">
    <name type="scientific">Limnovirga soli</name>
    <dbReference type="NCBI Taxonomy" id="2656915"/>
    <lineage>
        <taxon>Bacteria</taxon>
        <taxon>Pseudomonadati</taxon>
        <taxon>Bacteroidota</taxon>
        <taxon>Chitinophagia</taxon>
        <taxon>Chitinophagales</taxon>
        <taxon>Chitinophagaceae</taxon>
        <taxon>Limnovirga</taxon>
    </lineage>
</organism>
<proteinExistence type="predicted"/>
<dbReference type="Proteomes" id="UP000598971">
    <property type="component" value="Unassembled WGS sequence"/>
</dbReference>
<reference evidence="1" key="1">
    <citation type="submission" date="2019-10" db="EMBL/GenBank/DDBJ databases">
        <title>Draft genome sequence of Panacibacter sp. KCS-6.</title>
        <authorList>
            <person name="Yim K.J."/>
        </authorList>
    </citation>
    <scope>NUCLEOTIDE SEQUENCE</scope>
    <source>
        <strain evidence="1">KCS-6</strain>
    </source>
</reference>
<evidence type="ECO:0000313" key="2">
    <source>
        <dbReference type="Proteomes" id="UP000598971"/>
    </source>
</evidence>
<keyword evidence="2" id="KW-1185">Reference proteome</keyword>
<sequence length="154" mass="17633">MRKQQLDFLRHQLVPAMQQIPADAKGEWGVLNGQQMMEHFIDAIRMASGKLVLPKITPTPQLNRLKAFLLSDIPFKQNTKNPMMSEQPAPMRLGSKAEAIIILQHELDYFFTLFEANTSLTTENAFFGTLTFEENVHLLHKHALHHLKQFKAIA</sequence>
<name>A0A8J8JRM8_9BACT</name>
<comment type="caution">
    <text evidence="1">The sequence shown here is derived from an EMBL/GenBank/DDBJ whole genome shotgun (WGS) entry which is preliminary data.</text>
</comment>
<evidence type="ECO:0000313" key="1">
    <source>
        <dbReference type="EMBL" id="NNV56042.1"/>
    </source>
</evidence>